<dbReference type="InterPro" id="IPR007474">
    <property type="entry name" value="ApaG_domain"/>
</dbReference>
<dbReference type="Pfam" id="PF04379">
    <property type="entry name" value="DUF525"/>
    <property type="match status" value="1"/>
</dbReference>
<dbReference type="PROSITE" id="PS51087">
    <property type="entry name" value="APAG"/>
    <property type="match status" value="1"/>
</dbReference>
<protein>
    <submittedName>
        <fullName evidence="2">Co2+/Mg2+ efflux protein ApaG</fullName>
    </submittedName>
</protein>
<dbReference type="NCBIfam" id="NF003967">
    <property type="entry name" value="PRK05461.1"/>
    <property type="match status" value="1"/>
</dbReference>
<proteinExistence type="predicted"/>
<dbReference type="InterPro" id="IPR036767">
    <property type="entry name" value="ApaG_sf"/>
</dbReference>
<dbReference type="Proteomes" id="UP000753961">
    <property type="component" value="Unassembled WGS sequence"/>
</dbReference>
<gene>
    <name evidence="2" type="primary">apaG</name>
    <name evidence="2" type="ORF">KUV50_10035</name>
</gene>
<accession>A0A953HZC1</accession>
<feature type="domain" description="ApaG" evidence="1">
    <location>
        <begin position="3"/>
        <end position="128"/>
    </location>
</feature>
<keyword evidence="3" id="KW-1185">Reference proteome</keyword>
<evidence type="ECO:0000313" key="2">
    <source>
        <dbReference type="EMBL" id="MBY5958472.1"/>
    </source>
</evidence>
<dbReference type="Gene3D" id="2.60.40.1470">
    <property type="entry name" value="ApaG domain"/>
    <property type="match status" value="1"/>
</dbReference>
<dbReference type="PANTHER" id="PTHR47191:SF2">
    <property type="entry name" value="OS05G0170800 PROTEIN"/>
    <property type="match status" value="1"/>
</dbReference>
<dbReference type="PANTHER" id="PTHR47191">
    <property type="entry name" value="OS05G0170800 PROTEIN"/>
    <property type="match status" value="1"/>
</dbReference>
<evidence type="ECO:0000259" key="1">
    <source>
        <dbReference type="PROSITE" id="PS51087"/>
    </source>
</evidence>
<organism evidence="2 3">
    <name type="scientific">Membranihabitans marinus</name>
    <dbReference type="NCBI Taxonomy" id="1227546"/>
    <lineage>
        <taxon>Bacteria</taxon>
        <taxon>Pseudomonadati</taxon>
        <taxon>Bacteroidota</taxon>
        <taxon>Saprospiria</taxon>
        <taxon>Saprospirales</taxon>
        <taxon>Saprospiraceae</taxon>
        <taxon>Membranihabitans</taxon>
    </lineage>
</organism>
<sequence length="128" mass="14929">MQTTTTNGIRISVRTFYNKEHSDPVQKKFVHVYEVLIENLTDYPVQLMARHWRIFDAYGVKREIIGEGVIGKQPIIQPGDYHSYSSWCPVTTEIGRMDGRYQMADMNSDEKFYVSIPSFDLVFPFLLN</sequence>
<dbReference type="AlphaFoldDB" id="A0A953HZC1"/>
<evidence type="ECO:0000313" key="3">
    <source>
        <dbReference type="Proteomes" id="UP000753961"/>
    </source>
</evidence>
<dbReference type="SUPFAM" id="SSF110069">
    <property type="entry name" value="ApaG-like"/>
    <property type="match status" value="1"/>
</dbReference>
<dbReference type="InterPro" id="IPR050718">
    <property type="entry name" value="ApaG-like"/>
</dbReference>
<reference evidence="2" key="1">
    <citation type="submission" date="2021-06" db="EMBL/GenBank/DDBJ databases">
        <title>44 bacteria genomes isolated from Dapeng, Shenzhen.</title>
        <authorList>
            <person name="Zheng W."/>
            <person name="Yu S."/>
            <person name="Huang Y."/>
        </authorList>
    </citation>
    <scope>NUCLEOTIDE SEQUENCE</scope>
    <source>
        <strain evidence="2">DP5N28-2</strain>
    </source>
</reference>
<comment type="caution">
    <text evidence="2">The sequence shown here is derived from an EMBL/GenBank/DDBJ whole genome shotgun (WGS) entry which is preliminary data.</text>
</comment>
<dbReference type="RefSeq" id="WP_222580012.1">
    <property type="nucleotide sequence ID" value="NZ_JAHVHU010000009.1"/>
</dbReference>
<dbReference type="EMBL" id="JAHVHU010000009">
    <property type="protein sequence ID" value="MBY5958472.1"/>
    <property type="molecule type" value="Genomic_DNA"/>
</dbReference>
<name>A0A953HZC1_9BACT</name>